<dbReference type="AlphaFoldDB" id="A0A095ULQ6"/>
<feature type="transmembrane region" description="Helical" evidence="1">
    <location>
        <begin position="319"/>
        <end position="342"/>
    </location>
</feature>
<keyword evidence="1" id="KW-0472">Membrane</keyword>
<evidence type="ECO:0008006" key="4">
    <source>
        <dbReference type="Google" id="ProtNLM"/>
    </source>
</evidence>
<feature type="transmembrane region" description="Helical" evidence="1">
    <location>
        <begin position="208"/>
        <end position="227"/>
    </location>
</feature>
<keyword evidence="1" id="KW-0812">Transmembrane</keyword>
<accession>A0A095ULQ6</accession>
<dbReference type="PATRIC" id="fig|1177154.3.peg.3304"/>
<feature type="transmembrane region" description="Helical" evidence="1">
    <location>
        <begin position="247"/>
        <end position="271"/>
    </location>
</feature>
<name>A0A095ULQ6_9GAMM</name>
<feature type="transmembrane region" description="Helical" evidence="1">
    <location>
        <begin position="7"/>
        <end position="27"/>
    </location>
</feature>
<keyword evidence="3" id="KW-1185">Reference proteome</keyword>
<feature type="transmembrane region" description="Helical" evidence="1">
    <location>
        <begin position="168"/>
        <end position="187"/>
    </location>
</feature>
<feature type="transmembrane region" description="Helical" evidence="1">
    <location>
        <begin position="33"/>
        <end position="54"/>
    </location>
</feature>
<reference evidence="2 3" key="1">
    <citation type="submission" date="2012-09" db="EMBL/GenBank/DDBJ databases">
        <title>Genome Sequence of alkane-degrading Bacterium Alcanivorax sp. 19-m-6.</title>
        <authorList>
            <person name="Lai Q."/>
            <person name="Shao Z."/>
        </authorList>
    </citation>
    <scope>NUCLEOTIDE SEQUENCE [LARGE SCALE GENOMIC DNA]</scope>
    <source>
        <strain evidence="2 3">19-m-6</strain>
    </source>
</reference>
<dbReference type="OrthoDB" id="8907936at2"/>
<evidence type="ECO:0000313" key="3">
    <source>
        <dbReference type="Proteomes" id="UP000029444"/>
    </source>
</evidence>
<proteinExistence type="predicted"/>
<dbReference type="RefSeq" id="WP_035234572.1">
    <property type="nucleotide sequence ID" value="NZ_ARXV01000017.1"/>
</dbReference>
<dbReference type="STRING" id="1177154.Y5S_03264"/>
<organism evidence="2 3">
    <name type="scientific">Alcanivorax nanhaiticus</name>
    <dbReference type="NCBI Taxonomy" id="1177154"/>
    <lineage>
        <taxon>Bacteria</taxon>
        <taxon>Pseudomonadati</taxon>
        <taxon>Pseudomonadota</taxon>
        <taxon>Gammaproteobacteria</taxon>
        <taxon>Oceanospirillales</taxon>
        <taxon>Alcanivoracaceae</taxon>
        <taxon>Alcanivorax</taxon>
    </lineage>
</organism>
<protein>
    <recommendedName>
        <fullName evidence="4">Polysaccharide biosynthesis protein</fullName>
    </recommendedName>
</protein>
<gene>
    <name evidence="2" type="ORF">Y5S_03264</name>
</gene>
<evidence type="ECO:0000256" key="1">
    <source>
        <dbReference type="SAM" id="Phobius"/>
    </source>
</evidence>
<dbReference type="Proteomes" id="UP000029444">
    <property type="component" value="Unassembled WGS sequence"/>
</dbReference>
<dbReference type="EMBL" id="ARXV01000017">
    <property type="protein sequence ID" value="KGD63455.1"/>
    <property type="molecule type" value="Genomic_DNA"/>
</dbReference>
<comment type="caution">
    <text evidence="2">The sequence shown here is derived from an EMBL/GenBank/DDBJ whole genome shotgun (WGS) entry which is preliminary data.</text>
</comment>
<sequence length="414" mass="45054">MKKLWYVPILAIAMLVMMLRPLLYARLLSHEEFAIYSAALLVSSTFSILGCLGLQTMLQRQMPMDLLAGRFRSSLVLLLQSLMVSIVCFLVGSLLPVLGGEAAGLASAGLLAGLLHGLSQQTFLLATIESRSRGESIRFSNQNLYRACIVLGAGYIASTYRYSSTDVILAEALVSIGLSVLHLSATFRRGKYSFSILLAVALARFSKIDWASAISLAAVIVIGFIFANGDRWVAAEVLSPEYFAGYAFVWIVIAASQSMQVIVNASFFPSLARAYAEFGIEKVFMRVVKASCFILAAGLLFSIPATMLLAWLINEFYPGYVFAASILPLFIVIAVFRFSDFWSSMLIVVGKESPLLAITVASGLVGLSLWWGGLQLMGHEPLSFESMAFMALTVTVVRYLAVVGYALKVRLGEC</sequence>
<keyword evidence="1" id="KW-1133">Transmembrane helix</keyword>
<feature type="transmembrane region" description="Helical" evidence="1">
    <location>
        <begin position="354"/>
        <end position="374"/>
    </location>
</feature>
<dbReference type="eggNOG" id="COG2244">
    <property type="taxonomic scope" value="Bacteria"/>
</dbReference>
<feature type="transmembrane region" description="Helical" evidence="1">
    <location>
        <begin position="386"/>
        <end position="407"/>
    </location>
</feature>
<evidence type="ECO:0000313" key="2">
    <source>
        <dbReference type="EMBL" id="KGD63455.1"/>
    </source>
</evidence>
<feature type="transmembrane region" description="Helical" evidence="1">
    <location>
        <begin position="75"/>
        <end position="98"/>
    </location>
</feature>
<feature type="transmembrane region" description="Helical" evidence="1">
    <location>
        <begin position="292"/>
        <end position="313"/>
    </location>
</feature>